<dbReference type="RefSeq" id="WP_091285512.1">
    <property type="nucleotide sequence ID" value="NZ_FAOZ01000041.1"/>
</dbReference>
<keyword evidence="2" id="KW-0547">Nucleotide-binding</keyword>
<dbReference type="Pfam" id="PF17866">
    <property type="entry name" value="AAA_lid_6"/>
    <property type="match status" value="1"/>
</dbReference>
<dbReference type="InterPro" id="IPR041627">
    <property type="entry name" value="AAA_lid_6"/>
</dbReference>
<dbReference type="Pfam" id="PF13229">
    <property type="entry name" value="Beta_helix"/>
    <property type="match status" value="2"/>
</dbReference>
<comment type="similarity">
    <text evidence="1">Belongs to the CbxX/CfxQ family.</text>
</comment>
<keyword evidence="7" id="KW-1185">Reference proteome</keyword>
<evidence type="ECO:0000256" key="4">
    <source>
        <dbReference type="SAM" id="MobiDB-lite"/>
    </source>
</evidence>
<evidence type="ECO:0000256" key="1">
    <source>
        <dbReference type="ARBA" id="ARBA00010378"/>
    </source>
</evidence>
<dbReference type="InterPro" id="IPR050773">
    <property type="entry name" value="CbxX/CfxQ_RuBisCO_ESX"/>
</dbReference>
<reference evidence="7" key="1">
    <citation type="submission" date="2015-11" db="EMBL/GenBank/DDBJ databases">
        <authorList>
            <person name="Varghese N."/>
        </authorList>
    </citation>
    <scope>NUCLEOTIDE SEQUENCE [LARGE SCALE GENOMIC DNA]</scope>
    <source>
        <strain evidence="7">DSM 45899</strain>
    </source>
</reference>
<dbReference type="Proteomes" id="UP000198802">
    <property type="component" value="Unassembled WGS sequence"/>
</dbReference>
<evidence type="ECO:0000256" key="3">
    <source>
        <dbReference type="ARBA" id="ARBA00022840"/>
    </source>
</evidence>
<proteinExistence type="inferred from homology"/>
<dbReference type="GO" id="GO:0016887">
    <property type="term" value="F:ATP hydrolysis activity"/>
    <property type="evidence" value="ECO:0007669"/>
    <property type="project" value="InterPro"/>
</dbReference>
<dbReference type="CDD" id="cd00009">
    <property type="entry name" value="AAA"/>
    <property type="match status" value="1"/>
</dbReference>
<dbReference type="SMART" id="SM00710">
    <property type="entry name" value="PbH1"/>
    <property type="match status" value="14"/>
</dbReference>
<evidence type="ECO:0000256" key="2">
    <source>
        <dbReference type="ARBA" id="ARBA00022741"/>
    </source>
</evidence>
<keyword evidence="3" id="KW-0067">ATP-binding</keyword>
<dbReference type="Gene3D" id="1.10.8.60">
    <property type="match status" value="1"/>
</dbReference>
<accession>A0A0S4QXY4</accession>
<dbReference type="InterPro" id="IPR012332">
    <property type="entry name" value="Autotransporter_pectin_lyase_C"/>
</dbReference>
<dbReference type="AlphaFoldDB" id="A0A0S4QXY4"/>
<dbReference type="InterPro" id="IPR027417">
    <property type="entry name" value="P-loop_NTPase"/>
</dbReference>
<dbReference type="InterPro" id="IPR039448">
    <property type="entry name" value="Beta_helix"/>
</dbReference>
<dbReference type="InterPro" id="IPR000641">
    <property type="entry name" value="CbxX/CfxQ"/>
</dbReference>
<dbReference type="PRINTS" id="PR00819">
    <property type="entry name" value="CBXCFQXSUPER"/>
</dbReference>
<evidence type="ECO:0000313" key="7">
    <source>
        <dbReference type="Proteomes" id="UP000198802"/>
    </source>
</evidence>
<feature type="domain" description="AAA+ ATPase" evidence="5">
    <location>
        <begin position="737"/>
        <end position="876"/>
    </location>
</feature>
<name>A0A0S4QXY4_9ACTN</name>
<feature type="region of interest" description="Disordered" evidence="4">
    <location>
        <begin position="637"/>
        <end position="656"/>
    </location>
</feature>
<dbReference type="SMART" id="SM00382">
    <property type="entry name" value="AAA"/>
    <property type="match status" value="1"/>
</dbReference>
<protein>
    <submittedName>
        <fullName evidence="6">Right handed beta helix region</fullName>
    </submittedName>
</protein>
<evidence type="ECO:0000313" key="6">
    <source>
        <dbReference type="EMBL" id="CUU60497.1"/>
    </source>
</evidence>
<dbReference type="GO" id="GO:0005524">
    <property type="term" value="F:ATP binding"/>
    <property type="evidence" value="ECO:0007669"/>
    <property type="project" value="UniProtKB-KW"/>
</dbReference>
<dbReference type="FunFam" id="3.40.50.300:FF:000216">
    <property type="entry name" value="Type VII secretion ATPase EccA"/>
    <property type="match status" value="1"/>
</dbReference>
<dbReference type="InterPro" id="IPR011050">
    <property type="entry name" value="Pectin_lyase_fold/virulence"/>
</dbReference>
<dbReference type="Gene3D" id="2.160.20.20">
    <property type="match status" value="1"/>
</dbReference>
<dbReference type="SUPFAM" id="SSF51126">
    <property type="entry name" value="Pectin lyase-like"/>
    <property type="match status" value="2"/>
</dbReference>
<dbReference type="Gene3D" id="2.160.20.10">
    <property type="entry name" value="Single-stranded right-handed beta-helix, Pectin lyase-like"/>
    <property type="match status" value="2"/>
</dbReference>
<dbReference type="Gene3D" id="3.40.50.300">
    <property type="entry name" value="P-loop containing nucleotide triphosphate hydrolases"/>
    <property type="match status" value="1"/>
</dbReference>
<dbReference type="PANTHER" id="PTHR43392">
    <property type="entry name" value="AAA-TYPE ATPASE FAMILY PROTEIN / ANKYRIN REPEAT FAMILY PROTEIN"/>
    <property type="match status" value="1"/>
</dbReference>
<dbReference type="SUPFAM" id="SSF52540">
    <property type="entry name" value="P-loop containing nucleoside triphosphate hydrolases"/>
    <property type="match status" value="1"/>
</dbReference>
<sequence length="963" mass="97864">MRRLRVGPRHVTDGVDPAADGGAGTDHDPVTGDGNRGAGRADGTRDAAVARVGPGAFTTVTAALHAVTAGGTVSIAPGRYPERLVLDRPVRLVAERGPGTVWLSGPGPVVVSAAAVTMTGVGLIVVAAQPDTAALFVGSGDVDLTDCDIAGGRVEIAGGGARLRACRLAGADLAGMHVLGDSRVHLDGCVVEGVAGTGLVVGGTATLELVSTRVSRVSGSGLRARDGATLLARDCEINRAGRSGLLVEGGATATLTGCQFLYPGAEGVRLLGSSPLATAPAPTPAPAGADATDSDDADGTDHAGDAGGGVRLVECEVAHAGADGLLVEGAAQVALTRCRIRRPTQAGAVVTGTAVLRLVECDVDTAGTSGVVARDGGALDGESLTVRGSGANGVFASDAARAALRDLTVEESGYSNVHLGGDAHGELTGARLRGTREHGLHLAGAAVARLTAVAVRGSVMSGVHAEGTATLVATGCELDDNATGLTVATGTTVTCTDCRITGGSGAGVQIGVDTEATLRACRVERTGTAGVVLAGRARTLIEDCRIEDTGGSGLVVWTGAAPDVRSTRLRRPGKNGLFIGDGGAGTFERCEIAGSAFPAVHIGAGARPRLIGCRIADCETDLSLAEGAEPHFERCETDGVRQSHLPGTGRSGPGATAATAIGAATALGGGTAGRAGVGAGGDGAGSGSEAAETLEDLLAELTGLVGLDRVKQDVGAQVKLMQTVRRRQEAGLPAPPLSRHLVFAGNPGTGKTTVARLYGRLLATLGILEHGHLVETDRSDMVGEYVGHTAPKTQAVFRRALGGVLFIDEAYSLVPHGLGNDFGQEAIATLVKLMEDHRDRIVVIVAGYPAEMGRFVASNPGLASRFSRTLTFEDYSSAELTRIVASQCRQHEYQLPEPTVAALDTYFEALPRNRGFGNGRLARQVFQRMTENQAQRVAELATPTTEDLLRLDPVDLPSDGTET</sequence>
<dbReference type="InterPro" id="IPR012334">
    <property type="entry name" value="Pectin_lyas_fold"/>
</dbReference>
<feature type="compositionally biased region" description="Low complexity" evidence="4">
    <location>
        <begin position="273"/>
        <end position="291"/>
    </location>
</feature>
<evidence type="ECO:0000259" key="5">
    <source>
        <dbReference type="SMART" id="SM00382"/>
    </source>
</evidence>
<feature type="region of interest" description="Disordered" evidence="4">
    <location>
        <begin position="1"/>
        <end position="45"/>
    </location>
</feature>
<gene>
    <name evidence="6" type="ORF">Ga0074812_14116</name>
</gene>
<dbReference type="InterPro" id="IPR003593">
    <property type="entry name" value="AAA+_ATPase"/>
</dbReference>
<dbReference type="EMBL" id="FAOZ01000041">
    <property type="protein sequence ID" value="CUU60497.1"/>
    <property type="molecule type" value="Genomic_DNA"/>
</dbReference>
<dbReference type="InterPro" id="IPR006626">
    <property type="entry name" value="PbH1"/>
</dbReference>
<organism evidence="6 7">
    <name type="scientific">Parafrankia irregularis</name>
    <dbReference type="NCBI Taxonomy" id="795642"/>
    <lineage>
        <taxon>Bacteria</taxon>
        <taxon>Bacillati</taxon>
        <taxon>Actinomycetota</taxon>
        <taxon>Actinomycetes</taxon>
        <taxon>Frankiales</taxon>
        <taxon>Frankiaceae</taxon>
        <taxon>Parafrankia</taxon>
    </lineage>
</organism>
<dbReference type="PANTHER" id="PTHR43392:SF2">
    <property type="entry name" value="AAA-TYPE ATPASE FAMILY PROTEIN _ ANKYRIN REPEAT FAMILY PROTEIN"/>
    <property type="match status" value="1"/>
</dbReference>
<dbReference type="InterPro" id="IPR003959">
    <property type="entry name" value="ATPase_AAA_core"/>
</dbReference>
<dbReference type="Pfam" id="PF00004">
    <property type="entry name" value="AAA"/>
    <property type="match status" value="1"/>
</dbReference>
<feature type="region of interest" description="Disordered" evidence="4">
    <location>
        <begin position="273"/>
        <end position="305"/>
    </location>
</feature>